<accession>A0A518N731</accession>
<feature type="region of interest" description="Disordered" evidence="1">
    <location>
        <begin position="209"/>
        <end position="233"/>
    </location>
</feature>
<dbReference type="Proteomes" id="UP000316584">
    <property type="component" value="Chromosome"/>
</dbReference>
<feature type="signal peptide" evidence="2">
    <location>
        <begin position="1"/>
        <end position="26"/>
    </location>
</feature>
<feature type="compositionally biased region" description="Basic and acidic residues" evidence="1">
    <location>
        <begin position="209"/>
        <end position="220"/>
    </location>
</feature>
<name>A0A518N731_9GAMM</name>
<evidence type="ECO:0000313" key="4">
    <source>
        <dbReference type="Proteomes" id="UP000316584"/>
    </source>
</evidence>
<dbReference type="RefSeq" id="WP_144893710.1">
    <property type="nucleotide sequence ID" value="NZ_CP042218.1"/>
</dbReference>
<keyword evidence="2" id="KW-0732">Signal</keyword>
<protein>
    <recommendedName>
        <fullName evidence="5">DUF2884 family protein</fullName>
    </recommendedName>
</protein>
<dbReference type="AlphaFoldDB" id="A0A518N731"/>
<proteinExistence type="predicted"/>
<dbReference type="EMBL" id="CP042218">
    <property type="protein sequence ID" value="QDW67724.1"/>
    <property type="molecule type" value="Genomic_DNA"/>
</dbReference>
<evidence type="ECO:0000256" key="2">
    <source>
        <dbReference type="SAM" id="SignalP"/>
    </source>
</evidence>
<dbReference type="KEGG" id="lug:FPZ22_13265"/>
<evidence type="ECO:0000256" key="1">
    <source>
        <dbReference type="SAM" id="MobiDB-lite"/>
    </source>
</evidence>
<sequence length="233" mass="24558">MNIGTRVASVLSIALLCVLAVGCDGARDARPAVTTDADAEKSFIGRQAAKAIAEASRKLETENISIGDSHITVNGSQYFSRDRSTGNLPKAEITPRGELLIEGEPVSTTAGQRELLLAHRRHLLDLAQAGMAMGAQGADIAGSALTGIGSVLFGGDEGRRAYEQRIEAEAEKLKREATRLCTLLPPLYDSQQALAASLPAFAPYATMSRDEVEECGKDLDTDPDADAASGSRT</sequence>
<evidence type="ECO:0008006" key="5">
    <source>
        <dbReference type="Google" id="ProtNLM"/>
    </source>
</evidence>
<gene>
    <name evidence="3" type="ORF">FPZ22_13265</name>
</gene>
<feature type="chain" id="PRO_5022053947" description="DUF2884 family protein" evidence="2">
    <location>
        <begin position="27"/>
        <end position="233"/>
    </location>
</feature>
<keyword evidence="4" id="KW-1185">Reference proteome</keyword>
<dbReference type="PROSITE" id="PS51257">
    <property type="entry name" value="PROKAR_LIPOPROTEIN"/>
    <property type="match status" value="1"/>
</dbReference>
<dbReference type="OrthoDB" id="6057407at2"/>
<reference evidence="3 4" key="1">
    <citation type="submission" date="2019-07" db="EMBL/GenBank/DDBJ databases">
        <title>Full genome sequence of Luteimonas sp. Gr-4.</title>
        <authorList>
            <person name="Im W.-T."/>
        </authorList>
    </citation>
    <scope>NUCLEOTIDE SEQUENCE [LARGE SCALE GENOMIC DNA]</scope>
    <source>
        <strain evidence="3 4">Gr-4</strain>
    </source>
</reference>
<organism evidence="3 4">
    <name type="scientific">Luteimonas granuli</name>
    <dbReference type="NCBI Taxonomy" id="1176533"/>
    <lineage>
        <taxon>Bacteria</taxon>
        <taxon>Pseudomonadati</taxon>
        <taxon>Pseudomonadota</taxon>
        <taxon>Gammaproteobacteria</taxon>
        <taxon>Lysobacterales</taxon>
        <taxon>Lysobacteraceae</taxon>
        <taxon>Luteimonas</taxon>
    </lineage>
</organism>
<evidence type="ECO:0000313" key="3">
    <source>
        <dbReference type="EMBL" id="QDW67724.1"/>
    </source>
</evidence>